<dbReference type="AlphaFoldDB" id="A0A8H3C2S8"/>
<dbReference type="Proteomes" id="UP000663846">
    <property type="component" value="Unassembled WGS sequence"/>
</dbReference>
<evidence type="ECO:0000313" key="1">
    <source>
        <dbReference type="EMBL" id="CAE6472682.1"/>
    </source>
</evidence>
<sequence length="152" mass="16866">MSSICATQALFLGDIIGEVGFTSHTSERLRSRSALDTEIMPIKLYGALQVKMHAAASERVDVSGTNWELPSSMRMYGRLEVPTLPKGNTSINLQISINIKMYKKACNVCLWCTKFPFTLVNVYSTNSKASCRQRDPLYLVEGGRLVPKGQDT</sequence>
<comment type="caution">
    <text evidence="1">The sequence shown here is derived from an EMBL/GenBank/DDBJ whole genome shotgun (WGS) entry which is preliminary data.</text>
</comment>
<protein>
    <submittedName>
        <fullName evidence="1">Uncharacterized protein</fullName>
    </submittedName>
</protein>
<accession>A0A8H3C2S8</accession>
<dbReference type="EMBL" id="CAJMWS010001079">
    <property type="protein sequence ID" value="CAE6472682.1"/>
    <property type="molecule type" value="Genomic_DNA"/>
</dbReference>
<name>A0A8H3C2S8_9AGAM</name>
<proteinExistence type="predicted"/>
<organism evidence="1 2">
    <name type="scientific">Rhizoctonia solani</name>
    <dbReference type="NCBI Taxonomy" id="456999"/>
    <lineage>
        <taxon>Eukaryota</taxon>
        <taxon>Fungi</taxon>
        <taxon>Dikarya</taxon>
        <taxon>Basidiomycota</taxon>
        <taxon>Agaricomycotina</taxon>
        <taxon>Agaricomycetes</taxon>
        <taxon>Cantharellales</taxon>
        <taxon>Ceratobasidiaceae</taxon>
        <taxon>Rhizoctonia</taxon>
    </lineage>
</organism>
<reference evidence="1" key="1">
    <citation type="submission" date="2021-01" db="EMBL/GenBank/DDBJ databases">
        <authorList>
            <person name="Kaushik A."/>
        </authorList>
    </citation>
    <scope>NUCLEOTIDE SEQUENCE</scope>
    <source>
        <strain evidence="1">AG1-1C</strain>
    </source>
</reference>
<evidence type="ECO:0000313" key="2">
    <source>
        <dbReference type="Proteomes" id="UP000663846"/>
    </source>
</evidence>
<gene>
    <name evidence="1" type="ORF">RDB_LOCUS178288</name>
</gene>